<dbReference type="RefSeq" id="WP_307352121.1">
    <property type="nucleotide sequence ID" value="NZ_JAUSVS010000010.1"/>
</dbReference>
<feature type="transmembrane region" description="Helical" evidence="2">
    <location>
        <begin position="128"/>
        <end position="146"/>
    </location>
</feature>
<dbReference type="Gene3D" id="2.40.50.1020">
    <property type="entry name" value="LytTr DNA-binding domain"/>
    <property type="match status" value="1"/>
</dbReference>
<organism evidence="4 5">
    <name type="scientific">Caulobacter ginsengisoli</name>
    <dbReference type="NCBI Taxonomy" id="400775"/>
    <lineage>
        <taxon>Bacteria</taxon>
        <taxon>Pseudomonadati</taxon>
        <taxon>Pseudomonadota</taxon>
        <taxon>Alphaproteobacteria</taxon>
        <taxon>Caulobacterales</taxon>
        <taxon>Caulobacteraceae</taxon>
        <taxon>Caulobacter</taxon>
    </lineage>
</organism>
<reference evidence="4 5" key="1">
    <citation type="submission" date="2023-07" db="EMBL/GenBank/DDBJ databases">
        <title>Genomic Encyclopedia of Type Strains, Phase IV (KMG-IV): sequencing the most valuable type-strain genomes for metagenomic binning, comparative biology and taxonomic classification.</title>
        <authorList>
            <person name="Goeker M."/>
        </authorList>
    </citation>
    <scope>NUCLEOTIDE SEQUENCE [LARGE SCALE GENOMIC DNA]</scope>
    <source>
        <strain evidence="4 5">DSM 18695</strain>
    </source>
</reference>
<gene>
    <name evidence="4" type="ORF">QO010_003992</name>
</gene>
<name>A0ABU0IYS1_9CAUL</name>
<sequence length="265" mass="28934">MRQPSPPVRERPAPAVGASSTHGWRDDWKGVVAAGIAGVFLAAIGAFGTDEAPPLARYGYWVGLCLTGGVVGHALSHVFRRYGLMDERPWVWGPLIVVAISIPFTLVVWTVSGLAFEGGVYPRALPHYFLPVLIVTGGMTFLVVLIHRRPAITHAAPAGAAPPRFLERLPLKLRGAEVWAVEAEDHYLRLHTSRGQDLILMRLSDAVTELEGIEGSQTHRSWWVARDAVTDAQRGDGRAVLTLKDGAKVPVSRAYARILREAGWF</sequence>
<feature type="transmembrane region" description="Helical" evidence="2">
    <location>
        <begin position="60"/>
        <end position="79"/>
    </location>
</feature>
<comment type="caution">
    <text evidence="4">The sequence shown here is derived from an EMBL/GenBank/DDBJ whole genome shotgun (WGS) entry which is preliminary data.</text>
</comment>
<dbReference type="Proteomes" id="UP001228905">
    <property type="component" value="Unassembled WGS sequence"/>
</dbReference>
<keyword evidence="5" id="KW-1185">Reference proteome</keyword>
<feature type="transmembrane region" description="Helical" evidence="2">
    <location>
        <begin position="30"/>
        <end position="48"/>
    </location>
</feature>
<keyword evidence="2" id="KW-0812">Transmembrane</keyword>
<accession>A0ABU0IYS1</accession>
<evidence type="ECO:0000313" key="4">
    <source>
        <dbReference type="EMBL" id="MDQ0466199.1"/>
    </source>
</evidence>
<dbReference type="Pfam" id="PF04397">
    <property type="entry name" value="LytTR"/>
    <property type="match status" value="1"/>
</dbReference>
<evidence type="ECO:0000313" key="5">
    <source>
        <dbReference type="Proteomes" id="UP001228905"/>
    </source>
</evidence>
<proteinExistence type="predicted"/>
<protein>
    <recommendedName>
        <fullName evidence="3">HTH LytTR-type domain-containing protein</fullName>
    </recommendedName>
</protein>
<evidence type="ECO:0000256" key="1">
    <source>
        <dbReference type="SAM" id="MobiDB-lite"/>
    </source>
</evidence>
<evidence type="ECO:0000259" key="3">
    <source>
        <dbReference type="PROSITE" id="PS50930"/>
    </source>
</evidence>
<keyword evidence="2" id="KW-0472">Membrane</keyword>
<dbReference type="PROSITE" id="PS50930">
    <property type="entry name" value="HTH_LYTTR"/>
    <property type="match status" value="1"/>
</dbReference>
<feature type="transmembrane region" description="Helical" evidence="2">
    <location>
        <begin position="91"/>
        <end position="116"/>
    </location>
</feature>
<feature type="domain" description="HTH LytTR-type" evidence="3">
    <location>
        <begin position="166"/>
        <end position="265"/>
    </location>
</feature>
<keyword evidence="2" id="KW-1133">Transmembrane helix</keyword>
<dbReference type="EMBL" id="JAUSVS010000010">
    <property type="protein sequence ID" value="MDQ0466199.1"/>
    <property type="molecule type" value="Genomic_DNA"/>
</dbReference>
<evidence type="ECO:0000256" key="2">
    <source>
        <dbReference type="SAM" id="Phobius"/>
    </source>
</evidence>
<dbReference type="InterPro" id="IPR007492">
    <property type="entry name" value="LytTR_DNA-bd_dom"/>
</dbReference>
<dbReference type="SMART" id="SM00850">
    <property type="entry name" value="LytTR"/>
    <property type="match status" value="1"/>
</dbReference>
<feature type="region of interest" description="Disordered" evidence="1">
    <location>
        <begin position="1"/>
        <end position="22"/>
    </location>
</feature>